<evidence type="ECO:0000313" key="2">
    <source>
        <dbReference type="EMBL" id="KAJ5168069.1"/>
    </source>
</evidence>
<dbReference type="RefSeq" id="XP_056544530.1">
    <property type="nucleotide sequence ID" value="XM_056685788.1"/>
</dbReference>
<dbReference type="GeneID" id="81424964"/>
<evidence type="ECO:0000259" key="1">
    <source>
        <dbReference type="Pfam" id="PF23549"/>
    </source>
</evidence>
<gene>
    <name evidence="2" type="ORF">N7482_003663</name>
</gene>
<feature type="domain" description="GRF-like zinc ribbon" evidence="1">
    <location>
        <begin position="32"/>
        <end position="69"/>
    </location>
</feature>
<proteinExistence type="predicted"/>
<dbReference type="Pfam" id="PF23549">
    <property type="entry name" value="Zn_ribbon_GRF_2"/>
    <property type="match status" value="1"/>
</dbReference>
<reference evidence="2" key="1">
    <citation type="submission" date="2022-11" db="EMBL/GenBank/DDBJ databases">
        <authorList>
            <person name="Petersen C."/>
        </authorList>
    </citation>
    <scope>NUCLEOTIDE SEQUENCE</scope>
    <source>
        <strain evidence="2">IBT 26290</strain>
    </source>
</reference>
<dbReference type="OrthoDB" id="4274840at2759"/>
<comment type="caution">
    <text evidence="2">The sequence shown here is derived from an EMBL/GenBank/DDBJ whole genome shotgun (WGS) entry which is preliminary data.</text>
</comment>
<protein>
    <recommendedName>
        <fullName evidence="1">GRF-like zinc ribbon domain-containing protein</fullName>
    </recommendedName>
</protein>
<accession>A0A9W9LNN0</accession>
<dbReference type="InterPro" id="IPR056444">
    <property type="entry name" value="Zn_ribbon_GRF_2"/>
</dbReference>
<keyword evidence="3" id="KW-1185">Reference proteome</keyword>
<reference evidence="2" key="2">
    <citation type="journal article" date="2023" name="IMA Fungus">
        <title>Comparative genomic study of the Penicillium genus elucidates a diverse pangenome and 15 lateral gene transfer events.</title>
        <authorList>
            <person name="Petersen C."/>
            <person name="Sorensen T."/>
            <person name="Nielsen M.R."/>
            <person name="Sondergaard T.E."/>
            <person name="Sorensen J.L."/>
            <person name="Fitzpatrick D.A."/>
            <person name="Frisvad J.C."/>
            <person name="Nielsen K.L."/>
        </authorList>
    </citation>
    <scope>NUCLEOTIDE SEQUENCE</scope>
    <source>
        <strain evidence="2">IBT 26290</strain>
    </source>
</reference>
<name>A0A9W9LNN0_9EURO</name>
<organism evidence="2 3">
    <name type="scientific">Penicillium canariense</name>
    <dbReference type="NCBI Taxonomy" id="189055"/>
    <lineage>
        <taxon>Eukaryota</taxon>
        <taxon>Fungi</taxon>
        <taxon>Dikarya</taxon>
        <taxon>Ascomycota</taxon>
        <taxon>Pezizomycotina</taxon>
        <taxon>Eurotiomycetes</taxon>
        <taxon>Eurotiomycetidae</taxon>
        <taxon>Eurotiales</taxon>
        <taxon>Aspergillaceae</taxon>
        <taxon>Penicillium</taxon>
    </lineage>
</organism>
<dbReference type="Proteomes" id="UP001149163">
    <property type="component" value="Unassembled WGS sequence"/>
</dbReference>
<dbReference type="AlphaFoldDB" id="A0A9W9LNN0"/>
<evidence type="ECO:0000313" key="3">
    <source>
        <dbReference type="Proteomes" id="UP001149163"/>
    </source>
</evidence>
<sequence length="92" mass="9705">MSFTKLNPLFQNIMTIALDEATPPAPPAPTGICWSCGLSGVVRQTRHDNTNGNADRPYYKCLHCGLFLASAIDAASAPRTRSAGAESPAGDK</sequence>
<dbReference type="EMBL" id="JAPQKN010000002">
    <property type="protein sequence ID" value="KAJ5168069.1"/>
    <property type="molecule type" value="Genomic_DNA"/>
</dbReference>